<feature type="binding site" evidence="9">
    <location>
        <position position="88"/>
    </location>
    <ligand>
        <name>substrate</name>
    </ligand>
</feature>
<organism evidence="11 12">
    <name type="scientific">Pullulanibacillus pueri</name>
    <dbReference type="NCBI Taxonomy" id="1437324"/>
    <lineage>
        <taxon>Bacteria</taxon>
        <taxon>Bacillati</taxon>
        <taxon>Bacillota</taxon>
        <taxon>Bacilli</taxon>
        <taxon>Bacillales</taxon>
        <taxon>Sporolactobacillaceae</taxon>
        <taxon>Pullulanibacillus</taxon>
    </lineage>
</organism>
<dbReference type="Proteomes" id="UP000656813">
    <property type="component" value="Unassembled WGS sequence"/>
</dbReference>
<dbReference type="Gene3D" id="3.40.50.620">
    <property type="entry name" value="HUPs"/>
    <property type="match status" value="1"/>
</dbReference>
<evidence type="ECO:0000256" key="2">
    <source>
        <dbReference type="ARBA" id="ARBA00022679"/>
    </source>
</evidence>
<comment type="subunit">
    <text evidence="9">Homohexamer.</text>
</comment>
<evidence type="ECO:0000259" key="10">
    <source>
        <dbReference type="Pfam" id="PF01467"/>
    </source>
</evidence>
<evidence type="ECO:0000256" key="6">
    <source>
        <dbReference type="ARBA" id="ARBA00022842"/>
    </source>
</evidence>
<dbReference type="AlphaFoldDB" id="A0A8J2ZRK9"/>
<feature type="binding site" evidence="9">
    <location>
        <position position="10"/>
    </location>
    <ligand>
        <name>substrate</name>
    </ligand>
</feature>
<feature type="binding site" evidence="9">
    <location>
        <position position="99"/>
    </location>
    <ligand>
        <name>ATP</name>
        <dbReference type="ChEBI" id="CHEBI:30616"/>
    </ligand>
</feature>
<dbReference type="RefSeq" id="WP_188495262.1">
    <property type="nucleotide sequence ID" value="NZ_BMFV01000001.1"/>
</dbReference>
<dbReference type="InterPro" id="IPR004821">
    <property type="entry name" value="Cyt_trans-like"/>
</dbReference>
<comment type="similarity">
    <text evidence="9">Belongs to the bacterial CoaD family.</text>
</comment>
<evidence type="ECO:0000313" key="11">
    <source>
        <dbReference type="EMBL" id="GGH74422.1"/>
    </source>
</evidence>
<dbReference type="EMBL" id="BMFV01000001">
    <property type="protein sequence ID" value="GGH74422.1"/>
    <property type="molecule type" value="Genomic_DNA"/>
</dbReference>
<dbReference type="GO" id="GO:0005524">
    <property type="term" value="F:ATP binding"/>
    <property type="evidence" value="ECO:0007669"/>
    <property type="project" value="UniProtKB-KW"/>
</dbReference>
<dbReference type="PRINTS" id="PR01020">
    <property type="entry name" value="LPSBIOSNTHSS"/>
</dbReference>
<feature type="binding site" evidence="9">
    <location>
        <begin position="89"/>
        <end position="91"/>
    </location>
    <ligand>
        <name>ATP</name>
        <dbReference type="ChEBI" id="CHEBI:30616"/>
    </ligand>
</feature>
<evidence type="ECO:0000313" key="12">
    <source>
        <dbReference type="Proteomes" id="UP000656813"/>
    </source>
</evidence>
<name>A0A8J2ZRK9_9BACL</name>
<feature type="binding site" evidence="9">
    <location>
        <position position="42"/>
    </location>
    <ligand>
        <name>substrate</name>
    </ligand>
</feature>
<dbReference type="PANTHER" id="PTHR21342:SF1">
    <property type="entry name" value="PHOSPHOPANTETHEINE ADENYLYLTRANSFERASE"/>
    <property type="match status" value="1"/>
</dbReference>
<comment type="catalytic activity">
    <reaction evidence="8 9">
        <text>(R)-4'-phosphopantetheine + ATP + H(+) = 3'-dephospho-CoA + diphosphate</text>
        <dbReference type="Rhea" id="RHEA:19801"/>
        <dbReference type="ChEBI" id="CHEBI:15378"/>
        <dbReference type="ChEBI" id="CHEBI:30616"/>
        <dbReference type="ChEBI" id="CHEBI:33019"/>
        <dbReference type="ChEBI" id="CHEBI:57328"/>
        <dbReference type="ChEBI" id="CHEBI:61723"/>
        <dbReference type="EC" id="2.7.7.3"/>
    </reaction>
</comment>
<comment type="function">
    <text evidence="9">Reversibly transfers an adenylyl group from ATP to 4'-phosphopantetheine, yielding dephospho-CoA (dPCoA) and pyrophosphate.</text>
</comment>
<feature type="binding site" evidence="9">
    <location>
        <begin position="10"/>
        <end position="11"/>
    </location>
    <ligand>
        <name>ATP</name>
        <dbReference type="ChEBI" id="CHEBI:30616"/>
    </ligand>
</feature>
<proteinExistence type="inferred from homology"/>
<dbReference type="InterPro" id="IPR014729">
    <property type="entry name" value="Rossmann-like_a/b/a_fold"/>
</dbReference>
<evidence type="ECO:0000256" key="4">
    <source>
        <dbReference type="ARBA" id="ARBA00022741"/>
    </source>
</evidence>
<keyword evidence="2 9" id="KW-0808">Transferase</keyword>
<keyword evidence="5 9" id="KW-0067">ATP-binding</keyword>
<comment type="pathway">
    <text evidence="9">Cofactor biosynthesis; coenzyme A biosynthesis; CoA from (R)-pantothenate: step 4/5.</text>
</comment>
<keyword evidence="6 9" id="KW-0460">Magnesium</keyword>
<keyword evidence="4 9" id="KW-0547">Nucleotide-binding</keyword>
<evidence type="ECO:0000256" key="7">
    <source>
        <dbReference type="ARBA" id="ARBA00022993"/>
    </source>
</evidence>
<feature type="binding site" evidence="9">
    <location>
        <position position="18"/>
    </location>
    <ligand>
        <name>ATP</name>
        <dbReference type="ChEBI" id="CHEBI:30616"/>
    </ligand>
</feature>
<evidence type="ECO:0000256" key="5">
    <source>
        <dbReference type="ARBA" id="ARBA00022840"/>
    </source>
</evidence>
<dbReference type="NCBIfam" id="TIGR00125">
    <property type="entry name" value="cyt_tran_rel"/>
    <property type="match status" value="1"/>
</dbReference>
<keyword evidence="3 9" id="KW-0548">Nucleotidyltransferase</keyword>
<feature type="domain" description="Cytidyltransferase-like" evidence="10">
    <location>
        <begin position="6"/>
        <end position="134"/>
    </location>
</feature>
<keyword evidence="7 9" id="KW-0173">Coenzyme A biosynthesis</keyword>
<dbReference type="UniPathway" id="UPA00241">
    <property type="reaction ID" value="UER00355"/>
</dbReference>
<gene>
    <name evidence="9 11" type="primary">coaD</name>
    <name evidence="11" type="ORF">GCM10007096_02640</name>
</gene>
<keyword evidence="12" id="KW-1185">Reference proteome</keyword>
<comment type="cofactor">
    <cofactor evidence="9">
        <name>Mg(2+)</name>
        <dbReference type="ChEBI" id="CHEBI:18420"/>
    </cofactor>
</comment>
<feature type="site" description="Transition state stabilizer" evidence="9">
    <location>
        <position position="18"/>
    </location>
</feature>
<dbReference type="GO" id="GO:0004595">
    <property type="term" value="F:pantetheine-phosphate adenylyltransferase activity"/>
    <property type="evidence" value="ECO:0007669"/>
    <property type="project" value="UniProtKB-UniRule"/>
</dbReference>
<dbReference type="Pfam" id="PF01467">
    <property type="entry name" value="CTP_transf_like"/>
    <property type="match status" value="1"/>
</dbReference>
<dbReference type="PANTHER" id="PTHR21342">
    <property type="entry name" value="PHOSPHOPANTETHEINE ADENYLYLTRANSFERASE"/>
    <property type="match status" value="1"/>
</dbReference>
<dbReference type="CDD" id="cd02163">
    <property type="entry name" value="PPAT"/>
    <property type="match status" value="1"/>
</dbReference>
<evidence type="ECO:0000256" key="9">
    <source>
        <dbReference type="HAMAP-Rule" id="MF_00151"/>
    </source>
</evidence>
<reference evidence="11" key="1">
    <citation type="journal article" date="2014" name="Int. J. Syst. Evol. Microbiol.">
        <title>Complete genome sequence of Corynebacterium casei LMG S-19264T (=DSM 44701T), isolated from a smear-ripened cheese.</title>
        <authorList>
            <consortium name="US DOE Joint Genome Institute (JGI-PGF)"/>
            <person name="Walter F."/>
            <person name="Albersmeier A."/>
            <person name="Kalinowski J."/>
            <person name="Ruckert C."/>
        </authorList>
    </citation>
    <scope>NUCLEOTIDE SEQUENCE</scope>
    <source>
        <strain evidence="11">CGMCC 1.12777</strain>
    </source>
</reference>
<protein>
    <recommendedName>
        <fullName evidence="9">Phosphopantetheine adenylyltransferase</fullName>
        <ecNumber evidence="9">2.7.7.3</ecNumber>
    </recommendedName>
    <alternativeName>
        <fullName evidence="9">Dephospho-CoA pyrophosphorylase</fullName>
    </alternativeName>
    <alternativeName>
        <fullName evidence="9">Pantetheine-phosphate adenylyltransferase</fullName>
        <shortName evidence="9">PPAT</shortName>
    </alternativeName>
</protein>
<reference evidence="11" key="2">
    <citation type="submission" date="2020-09" db="EMBL/GenBank/DDBJ databases">
        <authorList>
            <person name="Sun Q."/>
            <person name="Zhou Y."/>
        </authorList>
    </citation>
    <scope>NUCLEOTIDE SEQUENCE</scope>
    <source>
        <strain evidence="11">CGMCC 1.12777</strain>
    </source>
</reference>
<dbReference type="GO" id="GO:0005737">
    <property type="term" value="C:cytoplasm"/>
    <property type="evidence" value="ECO:0007669"/>
    <property type="project" value="UniProtKB-SubCell"/>
</dbReference>
<dbReference type="HAMAP" id="MF_00151">
    <property type="entry name" value="PPAT_bact"/>
    <property type="match status" value="1"/>
</dbReference>
<dbReference type="GO" id="GO:0015937">
    <property type="term" value="P:coenzyme A biosynthetic process"/>
    <property type="evidence" value="ECO:0007669"/>
    <property type="project" value="UniProtKB-UniRule"/>
</dbReference>
<keyword evidence="1 9" id="KW-0963">Cytoplasm</keyword>
<sequence length="161" mass="18217">MAGVVLYPGSFDPVTLGHLDIIKRGSKVFDKVIVAVLQNDAKHPLFTVEERVNLLKETTIDLPNVEVDSFTGLMIEYARERKVNAVLRGLRAVSDFEFELQITSMNKKLDDTIETFFMMTNKEYSFLSSSIVKEVAKYHGKVTDLVPEPVEQALKLKYESS</sequence>
<dbReference type="NCBIfam" id="TIGR01510">
    <property type="entry name" value="coaD_prev_kdtB"/>
    <property type="match status" value="1"/>
</dbReference>
<comment type="subcellular location">
    <subcellularLocation>
        <location evidence="9">Cytoplasm</location>
    </subcellularLocation>
</comment>
<dbReference type="EC" id="2.7.7.3" evidence="9"/>
<feature type="binding site" evidence="9">
    <location>
        <begin position="124"/>
        <end position="130"/>
    </location>
    <ligand>
        <name>ATP</name>
        <dbReference type="ChEBI" id="CHEBI:30616"/>
    </ligand>
</feature>
<feature type="binding site" evidence="9">
    <location>
        <position position="74"/>
    </location>
    <ligand>
        <name>substrate</name>
    </ligand>
</feature>
<dbReference type="SUPFAM" id="SSF52374">
    <property type="entry name" value="Nucleotidylyl transferase"/>
    <property type="match status" value="1"/>
</dbReference>
<comment type="caution">
    <text evidence="11">The sequence shown here is derived from an EMBL/GenBank/DDBJ whole genome shotgun (WGS) entry which is preliminary data.</text>
</comment>
<dbReference type="FunFam" id="3.40.50.620:FF:000012">
    <property type="entry name" value="Phosphopantetheine adenylyltransferase"/>
    <property type="match status" value="1"/>
</dbReference>
<evidence type="ECO:0000256" key="3">
    <source>
        <dbReference type="ARBA" id="ARBA00022695"/>
    </source>
</evidence>
<evidence type="ECO:0000256" key="8">
    <source>
        <dbReference type="ARBA" id="ARBA00029346"/>
    </source>
</evidence>
<evidence type="ECO:0000256" key="1">
    <source>
        <dbReference type="ARBA" id="ARBA00022490"/>
    </source>
</evidence>
<accession>A0A8J2ZRK9</accession>
<dbReference type="InterPro" id="IPR001980">
    <property type="entry name" value="PPAT"/>
</dbReference>